<name>A3XKR9_LEEBM</name>
<dbReference type="HOGENOM" id="CLU_068835_1_0_10"/>
<sequence length="248" mass="29841">MALQKLIYDGSFEGLLNAIFIVYQEQLDDAEILEERFYEPDFFAEAQQVYTDDTKATRVWEGLRKFPQFSASVYRSFLTELPDKEIYILDAVRYVLKTKNDKDYGQPSVLKLAQLTKQVGREKHRMEAFVRFKRTKDDLYVALIEPDFNVLPLIAKHFKSRYADQQFLIFDQKRSYGIFYDLERVEFVTLDFDDQQLKEALHQEEKHYDKMWQDYFVSTGIKNRINKKLHLQHVPKRYWKYLNEKNPL</sequence>
<accession>A3XKR9</accession>
<comment type="caution">
    <text evidence="2">The sequence shown here is derived from an EMBL/GenBank/DDBJ whole genome shotgun (WGS) entry which is preliminary data.</text>
</comment>
<dbReference type="EMBL" id="AANC01000003">
    <property type="protein sequence ID" value="EAQ49851.1"/>
    <property type="molecule type" value="Genomic_DNA"/>
</dbReference>
<dbReference type="InterPro" id="IPR023875">
    <property type="entry name" value="DNA_repair_put"/>
</dbReference>
<dbReference type="NCBIfam" id="TIGR03915">
    <property type="entry name" value="SAM_7_link_chp"/>
    <property type="match status" value="1"/>
</dbReference>
<evidence type="ECO:0000259" key="1">
    <source>
        <dbReference type="Pfam" id="PF13566"/>
    </source>
</evidence>
<dbReference type="STRING" id="398720.MED217_01835"/>
<dbReference type="Pfam" id="PF13566">
    <property type="entry name" value="DUF4130"/>
    <property type="match status" value="1"/>
</dbReference>
<feature type="domain" description="DUF4130" evidence="1">
    <location>
        <begin position="83"/>
        <end position="244"/>
    </location>
</feature>
<dbReference type="OrthoDB" id="5290748at2"/>
<evidence type="ECO:0000313" key="2">
    <source>
        <dbReference type="EMBL" id="EAQ49851.1"/>
    </source>
</evidence>
<dbReference type="eggNOG" id="COG1573">
    <property type="taxonomic scope" value="Bacteria"/>
</dbReference>
<keyword evidence="3" id="KW-1185">Reference proteome</keyword>
<dbReference type="InterPro" id="IPR025404">
    <property type="entry name" value="DUF4130"/>
</dbReference>
<reference evidence="2 3" key="1">
    <citation type="journal article" date="2007" name="Nature">
        <title>Light stimulates growth of proteorhodopsin-containing marine Flavobacteria.</title>
        <authorList>
            <person name="Gomez-Consarnau L."/>
            <person name="Gonzalez J.M."/>
            <person name="Coll-Llado M."/>
            <person name="Gourdon P."/>
            <person name="Pascher T."/>
            <person name="Neutze R."/>
            <person name="Pedros-Alio C."/>
            <person name="Pinhassi J."/>
        </authorList>
    </citation>
    <scope>NUCLEOTIDE SEQUENCE [LARGE SCALE GENOMIC DNA]</scope>
    <source>
        <strain evidence="2 3">MED217</strain>
    </source>
</reference>
<gene>
    <name evidence="2" type="ORF">MED217_01835</name>
</gene>
<dbReference type="AlphaFoldDB" id="A3XKR9"/>
<dbReference type="Proteomes" id="UP000001601">
    <property type="component" value="Unassembled WGS sequence"/>
</dbReference>
<organism evidence="2 3">
    <name type="scientific">Leeuwenhoekiella blandensis (strain CECT 7118 / CCUG 51940 / KCTC 22103 / MED217)</name>
    <name type="common">Flavobacterium sp. (strain MED217)</name>
    <dbReference type="NCBI Taxonomy" id="398720"/>
    <lineage>
        <taxon>Bacteria</taxon>
        <taxon>Pseudomonadati</taxon>
        <taxon>Bacteroidota</taxon>
        <taxon>Flavobacteriia</taxon>
        <taxon>Flavobacteriales</taxon>
        <taxon>Flavobacteriaceae</taxon>
        <taxon>Leeuwenhoekiella</taxon>
    </lineage>
</organism>
<evidence type="ECO:0000313" key="3">
    <source>
        <dbReference type="Proteomes" id="UP000001601"/>
    </source>
</evidence>
<protein>
    <recommendedName>
        <fullName evidence="1">DUF4130 domain-containing protein</fullName>
    </recommendedName>
</protein>
<dbReference type="RefSeq" id="WP_009778762.1">
    <property type="nucleotide sequence ID" value="NZ_CH672395.1"/>
</dbReference>
<proteinExistence type="predicted"/>